<feature type="repeat" description="TPR" evidence="3">
    <location>
        <begin position="465"/>
        <end position="498"/>
    </location>
</feature>
<dbReference type="SMART" id="SM00028">
    <property type="entry name" value="TPR"/>
    <property type="match status" value="9"/>
</dbReference>
<dbReference type="Pfam" id="PF13432">
    <property type="entry name" value="TPR_16"/>
    <property type="match status" value="1"/>
</dbReference>
<feature type="repeat" description="TPR" evidence="3">
    <location>
        <begin position="227"/>
        <end position="260"/>
    </location>
</feature>
<evidence type="ECO:0000256" key="3">
    <source>
        <dbReference type="PROSITE-ProRule" id="PRU00339"/>
    </source>
</evidence>
<dbReference type="Gene3D" id="1.25.40.10">
    <property type="entry name" value="Tetratricopeptide repeat domain"/>
    <property type="match status" value="4"/>
</dbReference>
<reference evidence="4 5" key="1">
    <citation type="submission" date="2023-01" db="EMBL/GenBank/DDBJ databases">
        <title>Novel diversity within Roseofilum (Cyanobacteria; Desertifilaceae) from marine benthic mats with descriptions of four novel species.</title>
        <authorList>
            <person name="Wang Y."/>
            <person name="Berthold D.E."/>
            <person name="Hu J."/>
            <person name="Lefler F.W."/>
            <person name="Laughinghouse H.D. IV."/>
        </authorList>
    </citation>
    <scope>NUCLEOTIDE SEQUENCE [LARGE SCALE GENOMIC DNA]</scope>
    <source>
        <strain evidence="4 5">BLCC-M143</strain>
    </source>
</reference>
<dbReference type="Pfam" id="PF00515">
    <property type="entry name" value="TPR_1"/>
    <property type="match status" value="6"/>
</dbReference>
<feature type="repeat" description="TPR" evidence="3">
    <location>
        <begin position="499"/>
        <end position="532"/>
    </location>
</feature>
<sequence length="552" mass="64743">MKAEAFLDWEEEELEPETAEQVWQRLIRGIRRNKGAGWFFVQCSPARQKETIERLQHSFRKDKVAILELNRESTTLYSEAKAKYEQENCTVLVVRGIEQALFAYEDVKRSLGWDDARAWNYSLQDVPPILNHLNQTRENLWEALPCAIVFVMRLFAVRYFMLRAPDFYDWRVGLLFVVPDSAYDKQTMIERGRYNEYCQLSAVERFKRIAQLHEIIGQPNLSVIEKVDLLIEQGRLFASGGDYLIALSWYDKAIELQPHYSRAWKNRGINLSLLERYEEAIFSFDKAIKFRPGYSRAWRNRGMALDKLGRYEEAIYSYKHAIELQPYSSTTWGHYGNTLLEVGQYKQAIYSFDRAIELQPDDSIAWNNRGNALSDLGKYEEAIYSFDRAIELQPDDSTAWYNRGNTLGYLGRYEEAIYSFNKALELQPDDFTAWNNCGYTLHELGRYKEALYSFYRAIELQPDYLPAWNNRGNALSNLGKYEEAIFSYERAIELQPDFSIAWHNRGNALSNLERYEEAISSYDRAIELQPDYSDAWNDRSTALEKLKQHCDQ</sequence>
<dbReference type="Pfam" id="PF13181">
    <property type="entry name" value="TPR_8"/>
    <property type="match status" value="1"/>
</dbReference>
<accession>A0ABT7BV56</accession>
<feature type="repeat" description="TPR" evidence="3">
    <location>
        <begin position="363"/>
        <end position="396"/>
    </location>
</feature>
<comment type="caution">
    <text evidence="4">The sequence shown here is derived from an EMBL/GenBank/DDBJ whole genome shotgun (WGS) entry which is preliminary data.</text>
</comment>
<dbReference type="PANTHER" id="PTHR44858:SF1">
    <property type="entry name" value="UDP-N-ACETYLGLUCOSAMINE--PEPTIDE N-ACETYLGLUCOSAMINYLTRANSFERASE SPINDLY-RELATED"/>
    <property type="match status" value="1"/>
</dbReference>
<evidence type="ECO:0000313" key="4">
    <source>
        <dbReference type="EMBL" id="MDJ1182389.1"/>
    </source>
</evidence>
<dbReference type="PANTHER" id="PTHR44858">
    <property type="entry name" value="TETRATRICOPEPTIDE REPEAT PROTEIN 6"/>
    <property type="match status" value="1"/>
</dbReference>
<dbReference type="Proteomes" id="UP001232992">
    <property type="component" value="Unassembled WGS sequence"/>
</dbReference>
<dbReference type="EMBL" id="JAQOSQ010000002">
    <property type="protein sequence ID" value="MDJ1182389.1"/>
    <property type="molecule type" value="Genomic_DNA"/>
</dbReference>
<gene>
    <name evidence="4" type="ORF">PMH09_04210</name>
</gene>
<feature type="repeat" description="TPR" evidence="3">
    <location>
        <begin position="295"/>
        <end position="328"/>
    </location>
</feature>
<keyword evidence="1" id="KW-0677">Repeat</keyword>
<dbReference type="PROSITE" id="PS50293">
    <property type="entry name" value="TPR_REGION"/>
    <property type="match status" value="7"/>
</dbReference>
<protein>
    <submittedName>
        <fullName evidence="4">Tetratricopeptide repeat protein</fullName>
    </submittedName>
</protein>
<dbReference type="SUPFAM" id="SSF48452">
    <property type="entry name" value="TPR-like"/>
    <property type="match status" value="1"/>
</dbReference>
<evidence type="ECO:0000256" key="1">
    <source>
        <dbReference type="ARBA" id="ARBA00022737"/>
    </source>
</evidence>
<keyword evidence="2 3" id="KW-0802">TPR repeat</keyword>
<dbReference type="InterPro" id="IPR050498">
    <property type="entry name" value="Ycf3"/>
</dbReference>
<name>A0ABT7BV56_9CYAN</name>
<proteinExistence type="predicted"/>
<feature type="repeat" description="TPR" evidence="3">
    <location>
        <begin position="329"/>
        <end position="362"/>
    </location>
</feature>
<evidence type="ECO:0000256" key="2">
    <source>
        <dbReference type="ARBA" id="ARBA00022803"/>
    </source>
</evidence>
<dbReference type="InterPro" id="IPR019734">
    <property type="entry name" value="TPR_rpt"/>
</dbReference>
<dbReference type="PROSITE" id="PS50005">
    <property type="entry name" value="TPR"/>
    <property type="match status" value="9"/>
</dbReference>
<feature type="repeat" description="TPR" evidence="3">
    <location>
        <begin position="261"/>
        <end position="294"/>
    </location>
</feature>
<organism evidence="4 5">
    <name type="scientific">Roseofilum casamattae BLCC-M143</name>
    <dbReference type="NCBI Taxonomy" id="3022442"/>
    <lineage>
        <taxon>Bacteria</taxon>
        <taxon>Bacillati</taxon>
        <taxon>Cyanobacteriota</taxon>
        <taxon>Cyanophyceae</taxon>
        <taxon>Desertifilales</taxon>
        <taxon>Desertifilaceae</taxon>
        <taxon>Roseofilum</taxon>
        <taxon>Roseofilum casamattae</taxon>
    </lineage>
</organism>
<dbReference type="InterPro" id="IPR011990">
    <property type="entry name" value="TPR-like_helical_dom_sf"/>
</dbReference>
<feature type="repeat" description="TPR" evidence="3">
    <location>
        <begin position="397"/>
        <end position="430"/>
    </location>
</feature>
<evidence type="ECO:0000313" key="5">
    <source>
        <dbReference type="Proteomes" id="UP001232992"/>
    </source>
</evidence>
<dbReference type="RefSeq" id="WP_283757041.1">
    <property type="nucleotide sequence ID" value="NZ_JAQOSQ010000002.1"/>
</dbReference>
<feature type="repeat" description="TPR" evidence="3">
    <location>
        <begin position="431"/>
        <end position="464"/>
    </location>
</feature>
<keyword evidence="5" id="KW-1185">Reference proteome</keyword>